<evidence type="ECO:0000313" key="6">
    <source>
        <dbReference type="Proteomes" id="UP000030653"/>
    </source>
</evidence>
<dbReference type="GO" id="GO:0032790">
    <property type="term" value="P:ribosome disassembly"/>
    <property type="evidence" value="ECO:0007669"/>
    <property type="project" value="TreeGrafter"/>
</dbReference>
<dbReference type="InterPro" id="IPR005225">
    <property type="entry name" value="Small_GTP-bd"/>
</dbReference>
<dbReference type="AlphaFoldDB" id="M5GFF3"/>
<dbReference type="Gene3D" id="3.30.70.240">
    <property type="match status" value="1"/>
</dbReference>
<dbReference type="Proteomes" id="UP000030653">
    <property type="component" value="Unassembled WGS sequence"/>
</dbReference>
<dbReference type="OMA" id="ATECIRN"/>
<dbReference type="GeneID" id="63691075"/>
<dbReference type="PRINTS" id="PR00315">
    <property type="entry name" value="ELONGATNFCT"/>
</dbReference>
<dbReference type="Gene3D" id="3.30.70.870">
    <property type="entry name" value="Elongation Factor G (Translational Gtpase), domain 3"/>
    <property type="match status" value="1"/>
</dbReference>
<dbReference type="GO" id="GO:0005739">
    <property type="term" value="C:mitochondrion"/>
    <property type="evidence" value="ECO:0007669"/>
    <property type="project" value="TreeGrafter"/>
</dbReference>
<evidence type="ECO:0000256" key="3">
    <source>
        <dbReference type="ARBA" id="ARBA00023134"/>
    </source>
</evidence>
<dbReference type="InterPro" id="IPR027417">
    <property type="entry name" value="P-loop_NTPase"/>
</dbReference>
<dbReference type="EMBL" id="JH795855">
    <property type="protein sequence ID" value="EJU06227.1"/>
    <property type="molecule type" value="Genomic_DNA"/>
</dbReference>
<dbReference type="GO" id="GO:0032543">
    <property type="term" value="P:mitochondrial translation"/>
    <property type="evidence" value="ECO:0007669"/>
    <property type="project" value="TreeGrafter"/>
</dbReference>
<keyword evidence="3" id="KW-0342">GTP-binding</keyword>
<evidence type="ECO:0000256" key="2">
    <source>
        <dbReference type="ARBA" id="ARBA00022917"/>
    </source>
</evidence>
<keyword evidence="6" id="KW-1185">Reference proteome</keyword>
<dbReference type="Pfam" id="PF22042">
    <property type="entry name" value="EF-G_D2"/>
    <property type="match status" value="1"/>
</dbReference>
<keyword evidence="5" id="KW-0251">Elongation factor</keyword>
<dbReference type="STRING" id="1858805.M5GFF3"/>
<dbReference type="GO" id="GO:0003924">
    <property type="term" value="F:GTPase activity"/>
    <property type="evidence" value="ECO:0007669"/>
    <property type="project" value="InterPro"/>
</dbReference>
<sequence>MSFRALLRTYSCRRHTRLLYRSLATAPNHDQSDPWLIRNIALLAHIDSGKTTLTESILHASGHLAAPGTVDTGSTTTDFLPAERERGITIQSASIPVRWKGWSFNLVDTPGHADFGMEVESASSVVDGAVVLIDAVEGVEGQTKGVWAQLDRNGVATRLVFLNKLDRVGASLRGSLLSLLEHRLHRTPLLVSLPLASASSQHYQLAEPGITGLVDLVSLEAWYWDTPDTEAGNAHQITLDPALLSKGQVQAPFEDPEHPLLQEILPARTKLIESLVDGSEPLMDELMRLSDDSDPVSPYLRIPGSSIMPALRSAVLREEVLPVLAGSAWKHIGTQMLMNFVGELLASPVDVEQKEEKREREKGGEALTKAAREEVKVMAWKVGWDKMKGWMTFVRVYSGTLTRGATLWNTTTGEKERVAKLMLIYADQSVEVDNLPFGSIGVVLGLKHTRTGDTLVSNLRTRAPLRAITPPPSVISASVVPATRNDTFPVLEALASLSRTDPSVRISEDEEEAQTLVHGLGALHLEIVESRLRDEWGVACAFGRRRVSYREGFFGLEPRRVEEHWQRDAGGKRVGALVVLNVRSLKEQEGEKDDPQWTGNAVVYNNEPLAPPAHESSSLDPLFHVAQGIQTALTGSPHSSLPVIGLHITLESVKLDYGSPPSVAASAASFALRKVLKDAGRGEIREPYMAVTVHVCEEDVGKIVKDFGEKGGEVQELGANAEAEDTYPTEGIYVPPAILTPSAMPSEDGQGTIRMKRTVQAVAPLSKLLDYNSRLRALSGGQASFEMAADGFRTVNEARRLEILREIGRAY</sequence>
<organism evidence="5 6">
    <name type="scientific">Dacryopinax primogenitus (strain DJM 731)</name>
    <name type="common">Brown rot fungus</name>
    <dbReference type="NCBI Taxonomy" id="1858805"/>
    <lineage>
        <taxon>Eukaryota</taxon>
        <taxon>Fungi</taxon>
        <taxon>Dikarya</taxon>
        <taxon>Basidiomycota</taxon>
        <taxon>Agaricomycotina</taxon>
        <taxon>Dacrymycetes</taxon>
        <taxon>Dacrymycetales</taxon>
        <taxon>Dacrymycetaceae</taxon>
        <taxon>Dacryopinax</taxon>
    </lineage>
</organism>
<dbReference type="InterPro" id="IPR009000">
    <property type="entry name" value="Transl_B-barrel_sf"/>
</dbReference>
<dbReference type="InterPro" id="IPR000795">
    <property type="entry name" value="T_Tr_GTP-bd_dom"/>
</dbReference>
<dbReference type="GO" id="GO:0003746">
    <property type="term" value="F:translation elongation factor activity"/>
    <property type="evidence" value="ECO:0007669"/>
    <property type="project" value="UniProtKB-KW"/>
</dbReference>
<name>M5GFF3_DACPD</name>
<dbReference type="SUPFAM" id="SSF54980">
    <property type="entry name" value="EF-G C-terminal domain-like"/>
    <property type="match status" value="2"/>
</dbReference>
<keyword evidence="2" id="KW-0648">Protein biosynthesis</keyword>
<dbReference type="Pfam" id="PF00009">
    <property type="entry name" value="GTP_EFTU"/>
    <property type="match status" value="1"/>
</dbReference>
<dbReference type="InterPro" id="IPR031157">
    <property type="entry name" value="G_TR_CS"/>
</dbReference>
<dbReference type="InterPro" id="IPR041095">
    <property type="entry name" value="EFG_II"/>
</dbReference>
<dbReference type="PROSITE" id="PS51722">
    <property type="entry name" value="G_TR_2"/>
    <property type="match status" value="1"/>
</dbReference>
<dbReference type="PANTHER" id="PTHR43261:SF1">
    <property type="entry name" value="RIBOSOME-RELEASING FACTOR 2, MITOCHONDRIAL"/>
    <property type="match status" value="1"/>
</dbReference>
<keyword evidence="1" id="KW-0547">Nucleotide-binding</keyword>
<dbReference type="PANTHER" id="PTHR43261">
    <property type="entry name" value="TRANSLATION ELONGATION FACTOR G-RELATED"/>
    <property type="match status" value="1"/>
</dbReference>
<proteinExistence type="predicted"/>
<gene>
    <name evidence="5" type="ORF">DACRYDRAFT_73586</name>
</gene>
<accession>M5GFF3</accession>
<dbReference type="Gene3D" id="2.40.30.10">
    <property type="entry name" value="Translation factors"/>
    <property type="match status" value="1"/>
</dbReference>
<evidence type="ECO:0000259" key="4">
    <source>
        <dbReference type="PROSITE" id="PS51722"/>
    </source>
</evidence>
<dbReference type="NCBIfam" id="TIGR00231">
    <property type="entry name" value="small_GTP"/>
    <property type="match status" value="1"/>
</dbReference>
<dbReference type="SUPFAM" id="SSF52540">
    <property type="entry name" value="P-loop containing nucleoside triphosphate hydrolases"/>
    <property type="match status" value="1"/>
</dbReference>
<dbReference type="Gene3D" id="3.40.50.300">
    <property type="entry name" value="P-loop containing nucleotide triphosphate hydrolases"/>
    <property type="match status" value="1"/>
</dbReference>
<dbReference type="SUPFAM" id="SSF50447">
    <property type="entry name" value="Translation proteins"/>
    <property type="match status" value="1"/>
</dbReference>
<dbReference type="RefSeq" id="XP_040633121.1">
    <property type="nucleotide sequence ID" value="XM_040776013.1"/>
</dbReference>
<dbReference type="InterPro" id="IPR053905">
    <property type="entry name" value="EF-G-like_DII"/>
</dbReference>
<dbReference type="PROSITE" id="PS00301">
    <property type="entry name" value="G_TR_1"/>
    <property type="match status" value="1"/>
</dbReference>
<dbReference type="HOGENOM" id="CLU_002794_4_1_1"/>
<dbReference type="Pfam" id="PF14492">
    <property type="entry name" value="EFG_III"/>
    <property type="match status" value="1"/>
</dbReference>
<dbReference type="GO" id="GO:0005525">
    <property type="term" value="F:GTP binding"/>
    <property type="evidence" value="ECO:0007669"/>
    <property type="project" value="UniProtKB-KW"/>
</dbReference>
<feature type="domain" description="Tr-type G" evidence="4">
    <location>
        <begin position="35"/>
        <end position="349"/>
    </location>
</feature>
<dbReference type="InterPro" id="IPR035647">
    <property type="entry name" value="EFG_III/V"/>
</dbReference>
<protein>
    <submittedName>
        <fullName evidence="5">Translation elongation factor 2</fullName>
    </submittedName>
</protein>
<evidence type="ECO:0000313" key="5">
    <source>
        <dbReference type="EMBL" id="EJU06227.1"/>
    </source>
</evidence>
<dbReference type="OrthoDB" id="198619at2759"/>
<reference evidence="5 6" key="1">
    <citation type="journal article" date="2012" name="Science">
        <title>The Paleozoic origin of enzymatic lignin decomposition reconstructed from 31 fungal genomes.</title>
        <authorList>
            <person name="Floudas D."/>
            <person name="Binder M."/>
            <person name="Riley R."/>
            <person name="Barry K."/>
            <person name="Blanchette R.A."/>
            <person name="Henrissat B."/>
            <person name="Martinez A.T."/>
            <person name="Otillar R."/>
            <person name="Spatafora J.W."/>
            <person name="Yadav J.S."/>
            <person name="Aerts A."/>
            <person name="Benoit I."/>
            <person name="Boyd A."/>
            <person name="Carlson A."/>
            <person name="Copeland A."/>
            <person name="Coutinho P.M."/>
            <person name="de Vries R.P."/>
            <person name="Ferreira P."/>
            <person name="Findley K."/>
            <person name="Foster B."/>
            <person name="Gaskell J."/>
            <person name="Glotzer D."/>
            <person name="Gorecki P."/>
            <person name="Heitman J."/>
            <person name="Hesse C."/>
            <person name="Hori C."/>
            <person name="Igarashi K."/>
            <person name="Jurgens J.A."/>
            <person name="Kallen N."/>
            <person name="Kersten P."/>
            <person name="Kohler A."/>
            <person name="Kuees U."/>
            <person name="Kumar T.K.A."/>
            <person name="Kuo A."/>
            <person name="LaButti K."/>
            <person name="Larrondo L.F."/>
            <person name="Lindquist E."/>
            <person name="Ling A."/>
            <person name="Lombard V."/>
            <person name="Lucas S."/>
            <person name="Lundell T."/>
            <person name="Martin R."/>
            <person name="McLaughlin D.J."/>
            <person name="Morgenstern I."/>
            <person name="Morin E."/>
            <person name="Murat C."/>
            <person name="Nagy L.G."/>
            <person name="Nolan M."/>
            <person name="Ohm R.A."/>
            <person name="Patyshakuliyeva A."/>
            <person name="Rokas A."/>
            <person name="Ruiz-Duenas F.J."/>
            <person name="Sabat G."/>
            <person name="Salamov A."/>
            <person name="Samejima M."/>
            <person name="Schmutz J."/>
            <person name="Slot J.C."/>
            <person name="St John F."/>
            <person name="Stenlid J."/>
            <person name="Sun H."/>
            <person name="Sun S."/>
            <person name="Syed K."/>
            <person name="Tsang A."/>
            <person name="Wiebenga A."/>
            <person name="Young D."/>
            <person name="Pisabarro A."/>
            <person name="Eastwood D.C."/>
            <person name="Martin F."/>
            <person name="Cullen D."/>
            <person name="Grigoriev I.V."/>
            <person name="Hibbett D.S."/>
        </authorList>
    </citation>
    <scope>NUCLEOTIDE SEQUENCE [LARGE SCALE GENOMIC DNA]</scope>
    <source>
        <strain evidence="5 6">DJM-731 SS1</strain>
    </source>
</reference>
<evidence type="ECO:0000256" key="1">
    <source>
        <dbReference type="ARBA" id="ARBA00022741"/>
    </source>
</evidence>